<sequence length="52" mass="6063">MHFCIFHDNIYLAGHDVFAIQLELVRSSGIHNNNVGLRLFRLKRLPNKCNVK</sequence>
<accession>A0A0E9XDT5</accession>
<proteinExistence type="predicted"/>
<evidence type="ECO:0000313" key="1">
    <source>
        <dbReference type="EMBL" id="JAI00622.1"/>
    </source>
</evidence>
<protein>
    <submittedName>
        <fullName evidence="1">Uncharacterized protein</fullName>
    </submittedName>
</protein>
<name>A0A0E9XDT5_ANGAN</name>
<reference evidence="1" key="1">
    <citation type="submission" date="2014-11" db="EMBL/GenBank/DDBJ databases">
        <authorList>
            <person name="Amaro Gonzalez C."/>
        </authorList>
    </citation>
    <scope>NUCLEOTIDE SEQUENCE</scope>
</reference>
<organism evidence="1">
    <name type="scientific">Anguilla anguilla</name>
    <name type="common">European freshwater eel</name>
    <name type="synonym">Muraena anguilla</name>
    <dbReference type="NCBI Taxonomy" id="7936"/>
    <lineage>
        <taxon>Eukaryota</taxon>
        <taxon>Metazoa</taxon>
        <taxon>Chordata</taxon>
        <taxon>Craniata</taxon>
        <taxon>Vertebrata</taxon>
        <taxon>Euteleostomi</taxon>
        <taxon>Actinopterygii</taxon>
        <taxon>Neopterygii</taxon>
        <taxon>Teleostei</taxon>
        <taxon>Anguilliformes</taxon>
        <taxon>Anguillidae</taxon>
        <taxon>Anguilla</taxon>
    </lineage>
</organism>
<dbReference type="AlphaFoldDB" id="A0A0E9XDT5"/>
<reference evidence="1" key="2">
    <citation type="journal article" date="2015" name="Fish Shellfish Immunol.">
        <title>Early steps in the European eel (Anguilla anguilla)-Vibrio vulnificus interaction in the gills: Role of the RtxA13 toxin.</title>
        <authorList>
            <person name="Callol A."/>
            <person name="Pajuelo D."/>
            <person name="Ebbesson L."/>
            <person name="Teles M."/>
            <person name="MacKenzie S."/>
            <person name="Amaro C."/>
        </authorList>
    </citation>
    <scope>NUCLEOTIDE SEQUENCE</scope>
</reference>
<dbReference type="EMBL" id="GBXM01007956">
    <property type="protein sequence ID" value="JAI00622.1"/>
    <property type="molecule type" value="Transcribed_RNA"/>
</dbReference>